<evidence type="ECO:0000256" key="1">
    <source>
        <dbReference type="SAM" id="Phobius"/>
    </source>
</evidence>
<keyword evidence="1" id="KW-1133">Transmembrane helix</keyword>
<organism evidence="2">
    <name type="scientific">Anguilla anguilla</name>
    <name type="common">European freshwater eel</name>
    <name type="synonym">Muraena anguilla</name>
    <dbReference type="NCBI Taxonomy" id="7936"/>
    <lineage>
        <taxon>Eukaryota</taxon>
        <taxon>Metazoa</taxon>
        <taxon>Chordata</taxon>
        <taxon>Craniata</taxon>
        <taxon>Vertebrata</taxon>
        <taxon>Euteleostomi</taxon>
        <taxon>Actinopterygii</taxon>
        <taxon>Neopterygii</taxon>
        <taxon>Teleostei</taxon>
        <taxon>Anguilliformes</taxon>
        <taxon>Anguillidae</taxon>
        <taxon>Anguilla</taxon>
    </lineage>
</organism>
<reference evidence="2" key="2">
    <citation type="journal article" date="2015" name="Fish Shellfish Immunol.">
        <title>Early steps in the European eel (Anguilla anguilla)-Vibrio vulnificus interaction in the gills: Role of the RtxA13 toxin.</title>
        <authorList>
            <person name="Callol A."/>
            <person name="Pajuelo D."/>
            <person name="Ebbesson L."/>
            <person name="Teles M."/>
            <person name="MacKenzie S."/>
            <person name="Amaro C."/>
        </authorList>
    </citation>
    <scope>NUCLEOTIDE SEQUENCE</scope>
</reference>
<evidence type="ECO:0000313" key="2">
    <source>
        <dbReference type="EMBL" id="JAH47986.1"/>
    </source>
</evidence>
<accession>A0A0E9T2V8</accession>
<keyword evidence="1" id="KW-0812">Transmembrane</keyword>
<protein>
    <submittedName>
        <fullName evidence="2">Uncharacterized protein</fullName>
    </submittedName>
</protein>
<dbReference type="AlphaFoldDB" id="A0A0E9T2V8"/>
<keyword evidence="1" id="KW-0472">Membrane</keyword>
<reference evidence="2" key="1">
    <citation type="submission" date="2014-11" db="EMBL/GenBank/DDBJ databases">
        <authorList>
            <person name="Amaro Gonzalez C."/>
        </authorList>
    </citation>
    <scope>NUCLEOTIDE SEQUENCE</scope>
</reference>
<dbReference type="EMBL" id="GBXM01060591">
    <property type="protein sequence ID" value="JAH47986.1"/>
    <property type="molecule type" value="Transcribed_RNA"/>
</dbReference>
<proteinExistence type="predicted"/>
<feature type="transmembrane region" description="Helical" evidence="1">
    <location>
        <begin position="6"/>
        <end position="29"/>
    </location>
</feature>
<name>A0A0E9T2V8_ANGAN</name>
<sequence>MSYFMMNIYPVLLFAVVPALQVLWTCLVFNRVV</sequence>